<evidence type="ECO:0000256" key="1">
    <source>
        <dbReference type="ARBA" id="ARBA00002653"/>
    </source>
</evidence>
<evidence type="ECO:0000256" key="7">
    <source>
        <dbReference type="ARBA" id="ARBA00023125"/>
    </source>
</evidence>
<comment type="similarity">
    <text evidence="2 9">Belongs to the WD repeat DDB2/WDR76 family.</text>
</comment>
<dbReference type="PROSITE" id="PS00678">
    <property type="entry name" value="WD_REPEATS_1"/>
    <property type="match status" value="1"/>
</dbReference>
<dbReference type="PROSITE" id="PS50082">
    <property type="entry name" value="WD_REPEATS_2"/>
    <property type="match status" value="1"/>
</dbReference>
<evidence type="ECO:0000256" key="10">
    <source>
        <dbReference type="SAM" id="MobiDB-lite"/>
    </source>
</evidence>
<dbReference type="GO" id="GO:2000001">
    <property type="term" value="P:regulation of DNA damage checkpoint"/>
    <property type="evidence" value="ECO:0007669"/>
    <property type="project" value="TreeGrafter"/>
</dbReference>
<dbReference type="Gene3D" id="2.130.10.10">
    <property type="entry name" value="YVTN repeat-like/Quinoprotein amine dehydrogenase"/>
    <property type="match status" value="1"/>
</dbReference>
<evidence type="ECO:0000256" key="3">
    <source>
        <dbReference type="ARBA" id="ARBA00021132"/>
    </source>
</evidence>
<feature type="compositionally biased region" description="Low complexity" evidence="10">
    <location>
        <begin position="333"/>
        <end position="347"/>
    </location>
</feature>
<proteinExistence type="inferred from homology"/>
<dbReference type="SMART" id="SM00320">
    <property type="entry name" value="WD40"/>
    <property type="match status" value="2"/>
</dbReference>
<dbReference type="InterPro" id="IPR019775">
    <property type="entry name" value="WD40_repeat_CS"/>
</dbReference>
<dbReference type="OrthoDB" id="9890280at2759"/>
<evidence type="ECO:0000256" key="4">
    <source>
        <dbReference type="ARBA" id="ARBA00022574"/>
    </source>
</evidence>
<dbReference type="PANTHER" id="PTHR14773">
    <property type="entry name" value="WD REPEAT-CONTAINING PROTEIN 76"/>
    <property type="match status" value="1"/>
</dbReference>
<evidence type="ECO:0000256" key="6">
    <source>
        <dbReference type="ARBA" id="ARBA00022763"/>
    </source>
</evidence>
<feature type="repeat" description="WD" evidence="8">
    <location>
        <begin position="284"/>
        <end position="300"/>
    </location>
</feature>
<dbReference type="SUPFAM" id="SSF50978">
    <property type="entry name" value="WD40 repeat-like"/>
    <property type="match status" value="1"/>
</dbReference>
<evidence type="ECO:0000256" key="9">
    <source>
        <dbReference type="RuleBase" id="RU365004"/>
    </source>
</evidence>
<evidence type="ECO:0000313" key="12">
    <source>
        <dbReference type="Proteomes" id="UP000838763"/>
    </source>
</evidence>
<keyword evidence="5" id="KW-0677">Repeat</keyword>
<reference evidence="11" key="1">
    <citation type="submission" date="2022-11" db="EMBL/GenBank/DDBJ databases">
        <authorList>
            <person name="Scott C."/>
            <person name="Bruce N."/>
        </authorList>
    </citation>
    <scope>NUCLEOTIDE SEQUENCE</scope>
</reference>
<dbReference type="InterPro" id="IPR036322">
    <property type="entry name" value="WD40_repeat_dom_sf"/>
</dbReference>
<dbReference type="AlphaFoldDB" id="A0A9P1GWL5"/>
<keyword evidence="12" id="KW-1185">Reference proteome</keyword>
<comment type="caution">
    <text evidence="11">The sequence shown here is derived from an EMBL/GenBank/DDBJ whole genome shotgun (WGS) entry which is preliminary data.</text>
</comment>
<dbReference type="InterPro" id="IPR015943">
    <property type="entry name" value="WD40/YVTN_repeat-like_dom_sf"/>
</dbReference>
<dbReference type="PANTHER" id="PTHR14773:SF0">
    <property type="entry name" value="WD REPEAT-CONTAINING PROTEIN 76"/>
    <property type="match status" value="1"/>
</dbReference>
<dbReference type="GO" id="GO:0006974">
    <property type="term" value="P:DNA damage response"/>
    <property type="evidence" value="ECO:0007669"/>
    <property type="project" value="UniProtKB-KW"/>
</dbReference>
<accession>A0A9P1GWL5</accession>
<dbReference type="InterPro" id="IPR050853">
    <property type="entry name" value="WD_repeat_DNA-damage-binding"/>
</dbReference>
<keyword evidence="4 8" id="KW-0853">WD repeat</keyword>
<feature type="region of interest" description="Disordered" evidence="10">
    <location>
        <begin position="35"/>
        <end position="77"/>
    </location>
</feature>
<protein>
    <recommendedName>
        <fullName evidence="3 9">DNA damage-binding protein CMR1</fullName>
    </recommendedName>
</protein>
<keyword evidence="6 9" id="KW-0227">DNA damage</keyword>
<dbReference type="GO" id="GO:0005634">
    <property type="term" value="C:nucleus"/>
    <property type="evidence" value="ECO:0007669"/>
    <property type="project" value="TreeGrafter"/>
</dbReference>
<evidence type="ECO:0000256" key="5">
    <source>
        <dbReference type="ARBA" id="ARBA00022737"/>
    </source>
</evidence>
<comment type="function">
    <text evidence="1 9">DNA-binding protein that binds to both single- and double-stranded DNA. Binds preferentially to UV-damaged DNA. May be involved in DNA-metabolic processes.</text>
</comment>
<organism evidence="11 12">
    <name type="scientific">Parascedosporium putredinis</name>
    <dbReference type="NCBI Taxonomy" id="1442378"/>
    <lineage>
        <taxon>Eukaryota</taxon>
        <taxon>Fungi</taxon>
        <taxon>Dikarya</taxon>
        <taxon>Ascomycota</taxon>
        <taxon>Pezizomycotina</taxon>
        <taxon>Sordariomycetes</taxon>
        <taxon>Hypocreomycetidae</taxon>
        <taxon>Microascales</taxon>
        <taxon>Microascaceae</taxon>
        <taxon>Parascedosporium</taxon>
    </lineage>
</organism>
<dbReference type="InterPro" id="IPR001680">
    <property type="entry name" value="WD40_rpt"/>
</dbReference>
<dbReference type="GO" id="GO:0003677">
    <property type="term" value="F:DNA binding"/>
    <property type="evidence" value="ECO:0007669"/>
    <property type="project" value="UniProtKB-UniRule"/>
</dbReference>
<name>A0A9P1GWL5_9PEZI</name>
<keyword evidence="7 9" id="KW-0238">DNA-binding</keyword>
<sequence>MPSASEKPLSAFERRRLENRQANNELISELSEVASKILPVPAPTTTTSSTSSHKRRAAAADAPVKREQPTRRTRASARLAGIEADSEVEKRKFEAEHEAAADQKAAKRYRVSRDLVLGEIGVDGKKWDNDVQGLKDMFRGAQPGVPTFSEDDIEEATDETLKKLRVRMGGLALYEKPTPAPSPPSSSPRRPQRRLLLLLRLLHPQARHRQGPLRPGLRPRDPAEDAPISALDAAHADPQLLYFSTLQGLVGRVDLRDPANTVEQWVLSEQKIGGFSLHPTQPHLLATASLDRTVKIWDLRKMSGSGDDKAPALVAEHPSRLSVSHAAWGPAATSPLRPTTTPSKSTPSPTPPTHVVPHNNQTGRWVTILKPQWQQQPHDGIPKFVIGNMNRFVDVYAADGRQLAQLNGDGISAVPAVAQFHPTLDWVAGGTASGKLCLWM</sequence>
<dbReference type="Pfam" id="PF00400">
    <property type="entry name" value="WD40"/>
    <property type="match status" value="1"/>
</dbReference>
<feature type="region of interest" description="Disordered" evidence="10">
    <location>
        <begin position="328"/>
        <end position="359"/>
    </location>
</feature>
<dbReference type="EMBL" id="CALLCH030000002">
    <property type="protein sequence ID" value="CAI4211681.1"/>
    <property type="molecule type" value="Genomic_DNA"/>
</dbReference>
<gene>
    <name evidence="11" type="ORF">PPNO1_LOCUS1456</name>
</gene>
<evidence type="ECO:0000313" key="11">
    <source>
        <dbReference type="EMBL" id="CAI4211681.1"/>
    </source>
</evidence>
<evidence type="ECO:0000256" key="8">
    <source>
        <dbReference type="PROSITE-ProRule" id="PRU00221"/>
    </source>
</evidence>
<evidence type="ECO:0000256" key="2">
    <source>
        <dbReference type="ARBA" id="ARBA00005434"/>
    </source>
</evidence>
<dbReference type="Proteomes" id="UP000838763">
    <property type="component" value="Unassembled WGS sequence"/>
</dbReference>